<dbReference type="Pfam" id="PF22422">
    <property type="entry name" value="MGH1-like_GH"/>
    <property type="match status" value="1"/>
</dbReference>
<dbReference type="InterPro" id="IPR012341">
    <property type="entry name" value="6hp_glycosidase-like_sf"/>
</dbReference>
<dbReference type="InterPro" id="IPR008928">
    <property type="entry name" value="6-hairpin_glycosidase_sf"/>
</dbReference>
<dbReference type="PATRIC" id="fig|157838.3.peg.1225"/>
<dbReference type="SUPFAM" id="SSF48208">
    <property type="entry name" value="Six-hairpin glycosidases"/>
    <property type="match status" value="1"/>
</dbReference>
<organism evidence="3 4">
    <name type="scientific">Heyndrickxia shackletonii</name>
    <dbReference type="NCBI Taxonomy" id="157838"/>
    <lineage>
        <taxon>Bacteria</taxon>
        <taxon>Bacillati</taxon>
        <taxon>Bacillota</taxon>
        <taxon>Bacilli</taxon>
        <taxon>Bacillales</taxon>
        <taxon>Bacillaceae</taxon>
        <taxon>Heyndrickxia</taxon>
    </lineage>
</organism>
<evidence type="ECO:0000313" key="3">
    <source>
        <dbReference type="EMBL" id="KQL53021.1"/>
    </source>
</evidence>
<dbReference type="InterPro" id="IPR054491">
    <property type="entry name" value="MGH1-like_GH"/>
</dbReference>
<dbReference type="AlphaFoldDB" id="A0A0Q3WVN7"/>
<gene>
    <name evidence="3" type="ORF">AN964_05510</name>
</gene>
<dbReference type="Pfam" id="PF14742">
    <property type="entry name" value="GDE_N_bis"/>
    <property type="match status" value="1"/>
</dbReference>
<dbReference type="GO" id="GO:0005975">
    <property type="term" value="P:carbohydrate metabolic process"/>
    <property type="evidence" value="ECO:0007669"/>
    <property type="project" value="InterPro"/>
</dbReference>
<proteinExistence type="predicted"/>
<dbReference type="Gene3D" id="1.50.10.10">
    <property type="match status" value="1"/>
</dbReference>
<protein>
    <recommendedName>
        <fullName evidence="5">Amylo-alpha-1,6-glucosidase</fullName>
    </recommendedName>
</protein>
<dbReference type="STRING" id="157838.AN964_05510"/>
<evidence type="ECO:0000259" key="2">
    <source>
        <dbReference type="Pfam" id="PF22422"/>
    </source>
</evidence>
<dbReference type="InterPro" id="IPR032856">
    <property type="entry name" value="GDE_N_bis"/>
</dbReference>
<reference evidence="3 4" key="1">
    <citation type="submission" date="2015-09" db="EMBL/GenBank/DDBJ databases">
        <title>Genome sequencing project for genomic taxonomy and phylogenomics of Bacillus-like bacteria.</title>
        <authorList>
            <person name="Liu B."/>
            <person name="Wang J."/>
            <person name="Zhu Y."/>
            <person name="Liu G."/>
            <person name="Chen Q."/>
            <person name="Chen Z."/>
            <person name="Lan J."/>
            <person name="Che J."/>
            <person name="Ge C."/>
            <person name="Shi H."/>
            <person name="Pan Z."/>
            <person name="Liu X."/>
        </authorList>
    </citation>
    <scope>NUCLEOTIDE SEQUENCE [LARGE SCALE GENOMIC DNA]</scope>
    <source>
        <strain evidence="3 4">LMG 18435</strain>
    </source>
</reference>
<sequence length="708" mass="79253">MAFHVIKENDLFYLSDENGNIPQSDQNYFGYGLYTKDTRILSKFSFGVCPNVLVPLDSDVSNNYQGIYRYTNRELAENGTIKIPREVLLVTRKQFVDGKTFFEEVSIHNYSGNPIELTLQYDTDADFLDMFQVRGFASKGKINERTVIIEGNSLKLSHVAQDGVESKVYLHGELLNGEKDFFTIENHGDSIRLSKQVSIGGHDTLNYIIAVDFAELTDHLSATLQVKQSNVEKSYQIWEEGAPRVVGDDRFETWYNRGLADIRMLLTDIGYGSFPVAGVPWFAVPFGRDSLITAFQLLSAHPEVAKGTLKTMAAFQGTKVDSWRDEQPGKIMHELRAGEVTRTKELPFGPYYGTIDATPLFLILAAEYLLWTGDIEFIKDLLPTVERAFEWIENYGDRDGDSFVEYYQEASKGLANQGWKDSGDSNVHKDGTLATGPIALSEVQAYTYRAYEQWSHIFALLENDILSRDFAEKAKNLQTNFMKEFWMEDDHAVALALDGEKKKVASISSNAGQVLWGGILPKEYADKLINRLLEDDMFNGFGIRTLSSKEIGYNPLSYHNGSIWAHDNSLILSGMQKYGRKDAVRTLTGGLLKTASYFPFMRLPELFTGFGESETKKPIPYPVSCSPQAWAAGTPILALQAILGLVPNANKGIISINPVLPVGIAELKIENIRIAGGTISILLQRTEQDQTTFSILKNTTGFDMQIEA</sequence>
<dbReference type="OrthoDB" id="9759959at2"/>
<feature type="domain" description="Putative glycogen debranching enzyme N-terminal" evidence="1">
    <location>
        <begin position="6"/>
        <end position="169"/>
    </location>
</feature>
<dbReference type="EMBL" id="LJJC01000004">
    <property type="protein sequence ID" value="KQL53021.1"/>
    <property type="molecule type" value="Genomic_DNA"/>
</dbReference>
<name>A0A0Q3WVN7_9BACI</name>
<keyword evidence="4" id="KW-1185">Reference proteome</keyword>
<comment type="caution">
    <text evidence="3">The sequence shown here is derived from an EMBL/GenBank/DDBJ whole genome shotgun (WGS) entry which is preliminary data.</text>
</comment>
<accession>A0A0Q3WVN7</accession>
<evidence type="ECO:0008006" key="5">
    <source>
        <dbReference type="Google" id="ProtNLM"/>
    </source>
</evidence>
<feature type="domain" description="Mannosylglycerate hydrolase MGH1-like glycoside hydrolase" evidence="2">
    <location>
        <begin position="346"/>
        <end position="594"/>
    </location>
</feature>
<evidence type="ECO:0000259" key="1">
    <source>
        <dbReference type="Pfam" id="PF14742"/>
    </source>
</evidence>
<dbReference type="RefSeq" id="WP_055738736.1">
    <property type="nucleotide sequence ID" value="NZ_JAAIWL010000004.1"/>
</dbReference>
<evidence type="ECO:0000313" key="4">
    <source>
        <dbReference type="Proteomes" id="UP000051888"/>
    </source>
</evidence>
<dbReference type="Proteomes" id="UP000051888">
    <property type="component" value="Unassembled WGS sequence"/>
</dbReference>